<dbReference type="AlphaFoldDB" id="A0A518CGB8"/>
<accession>A0A518CGB8</accession>
<evidence type="ECO:0000313" key="1">
    <source>
        <dbReference type="EMBL" id="QDU78275.1"/>
    </source>
</evidence>
<proteinExistence type="predicted"/>
<reference evidence="2" key="1">
    <citation type="submission" date="2019-02" db="EMBL/GenBank/DDBJ databases">
        <title>Deep-cultivation of Planctomycetes and their phenomic and genomic characterization uncovers novel biology.</title>
        <authorList>
            <person name="Wiegand S."/>
            <person name="Jogler M."/>
            <person name="Boedeker C."/>
            <person name="Pinto D."/>
            <person name="Vollmers J."/>
            <person name="Rivas-Marin E."/>
            <person name="Kohn T."/>
            <person name="Peeters S.H."/>
            <person name="Heuer A."/>
            <person name="Rast P."/>
            <person name="Oberbeckmann S."/>
            <person name="Bunk B."/>
            <person name="Jeske O."/>
            <person name="Meyerdierks A."/>
            <person name="Storesund J.E."/>
            <person name="Kallscheuer N."/>
            <person name="Luecker S."/>
            <person name="Lage O.M."/>
            <person name="Pohl T."/>
            <person name="Merkel B.J."/>
            <person name="Hornburger P."/>
            <person name="Mueller R.-W."/>
            <person name="Bruemmer F."/>
            <person name="Labrenz M."/>
            <person name="Spormann A.M."/>
            <person name="Op den Camp H."/>
            <person name="Overmann J."/>
            <person name="Amann R."/>
            <person name="Jetten M.S.M."/>
            <person name="Mascher T."/>
            <person name="Medema M.H."/>
            <person name="Devos D.P."/>
            <person name="Kaster A.-K."/>
            <person name="Ovreas L."/>
            <person name="Rohde M."/>
            <person name="Galperin M.Y."/>
            <person name="Jogler C."/>
        </authorList>
    </citation>
    <scope>NUCLEOTIDE SEQUENCE [LARGE SCALE GENOMIC DNA]</scope>
    <source>
        <strain evidence="2">Pan97</strain>
    </source>
</reference>
<sequence>MEFLPVVSNDKPLGQVNGQLRSYHEQSPSRCWLGAISIPTSLDQGKSRFQVASLPSRHGSVE</sequence>
<protein>
    <submittedName>
        <fullName evidence="1">Uncharacterized protein</fullName>
    </submittedName>
</protein>
<organism evidence="1 2">
    <name type="scientific">Bremerella volcania</name>
    <dbReference type="NCBI Taxonomy" id="2527984"/>
    <lineage>
        <taxon>Bacteria</taxon>
        <taxon>Pseudomonadati</taxon>
        <taxon>Planctomycetota</taxon>
        <taxon>Planctomycetia</taxon>
        <taxon>Pirellulales</taxon>
        <taxon>Pirellulaceae</taxon>
        <taxon>Bremerella</taxon>
    </lineage>
</organism>
<dbReference type="KEGG" id="bvo:Pan97_53600"/>
<gene>
    <name evidence="1" type="ORF">Pan97_53600</name>
</gene>
<dbReference type="EMBL" id="CP036289">
    <property type="protein sequence ID" value="QDU78275.1"/>
    <property type="molecule type" value="Genomic_DNA"/>
</dbReference>
<name>A0A518CGB8_9BACT</name>
<dbReference type="Proteomes" id="UP000318626">
    <property type="component" value="Chromosome"/>
</dbReference>
<evidence type="ECO:0000313" key="2">
    <source>
        <dbReference type="Proteomes" id="UP000318626"/>
    </source>
</evidence>
<keyword evidence="2" id="KW-1185">Reference proteome</keyword>